<sequence length="139" mass="15457">MGALARSLLMELTYAILAGLPNIFLLGRIWFVGEVTATAHYCPQRWTLKDSTSSVVADERFDGSHDDGPWWPTPLWILWKPWPWYGSHGHHGHMPHDLTNFSSSTTMVHNDGGYGTGMQPSSLAHMSSSSMSMGHHGHD</sequence>
<keyword evidence="1" id="KW-0812">Transmembrane</keyword>
<reference evidence="2" key="1">
    <citation type="submission" date="2023-12" db="EMBL/GenBank/DDBJ databases">
        <title>Genome assembly of Anisodus tanguticus.</title>
        <authorList>
            <person name="Wang Y.-J."/>
        </authorList>
    </citation>
    <scope>NUCLEOTIDE SEQUENCE</scope>
    <source>
        <strain evidence="2">KB-2021</strain>
        <tissue evidence="2">Leaf</tissue>
    </source>
</reference>
<gene>
    <name evidence="2" type="ORF">RND71_003228</name>
</gene>
<proteinExistence type="predicted"/>
<evidence type="ECO:0000313" key="3">
    <source>
        <dbReference type="Proteomes" id="UP001291623"/>
    </source>
</evidence>
<dbReference type="EMBL" id="JAVYJV010000002">
    <property type="protein sequence ID" value="KAK4376932.1"/>
    <property type="molecule type" value="Genomic_DNA"/>
</dbReference>
<dbReference type="Proteomes" id="UP001291623">
    <property type="component" value="Unassembled WGS sequence"/>
</dbReference>
<dbReference type="AlphaFoldDB" id="A0AAE1SVI1"/>
<evidence type="ECO:0000256" key="1">
    <source>
        <dbReference type="SAM" id="Phobius"/>
    </source>
</evidence>
<organism evidence="2 3">
    <name type="scientific">Anisodus tanguticus</name>
    <dbReference type="NCBI Taxonomy" id="243964"/>
    <lineage>
        <taxon>Eukaryota</taxon>
        <taxon>Viridiplantae</taxon>
        <taxon>Streptophyta</taxon>
        <taxon>Embryophyta</taxon>
        <taxon>Tracheophyta</taxon>
        <taxon>Spermatophyta</taxon>
        <taxon>Magnoliopsida</taxon>
        <taxon>eudicotyledons</taxon>
        <taxon>Gunneridae</taxon>
        <taxon>Pentapetalae</taxon>
        <taxon>asterids</taxon>
        <taxon>lamiids</taxon>
        <taxon>Solanales</taxon>
        <taxon>Solanaceae</taxon>
        <taxon>Solanoideae</taxon>
        <taxon>Hyoscyameae</taxon>
        <taxon>Anisodus</taxon>
    </lineage>
</organism>
<keyword evidence="3" id="KW-1185">Reference proteome</keyword>
<accession>A0AAE1SVI1</accession>
<evidence type="ECO:0000313" key="2">
    <source>
        <dbReference type="EMBL" id="KAK4376932.1"/>
    </source>
</evidence>
<keyword evidence="1" id="KW-0472">Membrane</keyword>
<protein>
    <submittedName>
        <fullName evidence="2">Uncharacterized protein</fullName>
    </submittedName>
</protein>
<keyword evidence="1" id="KW-1133">Transmembrane helix</keyword>
<comment type="caution">
    <text evidence="2">The sequence shown here is derived from an EMBL/GenBank/DDBJ whole genome shotgun (WGS) entry which is preliminary data.</text>
</comment>
<name>A0AAE1SVI1_9SOLA</name>
<feature type="transmembrane region" description="Helical" evidence="1">
    <location>
        <begin position="12"/>
        <end position="31"/>
    </location>
</feature>